<keyword evidence="1" id="KW-0812">Transmembrane</keyword>
<keyword evidence="1" id="KW-1133">Transmembrane helix</keyword>
<reference evidence="2" key="1">
    <citation type="submission" date="2023-08" db="EMBL/GenBank/DDBJ databases">
        <title>Reference Genome Resource for the Citrus Pathogen Phytophthora citrophthora.</title>
        <authorList>
            <person name="Moller H."/>
            <person name="Coetzee B."/>
            <person name="Rose L.J."/>
            <person name="Van Niekerk J.M."/>
        </authorList>
    </citation>
    <scope>NUCLEOTIDE SEQUENCE</scope>
    <source>
        <strain evidence="2">STE-U-9442</strain>
    </source>
</reference>
<proteinExistence type="predicted"/>
<gene>
    <name evidence="2" type="ORF">P3T76_000019</name>
</gene>
<feature type="transmembrane region" description="Helical" evidence="1">
    <location>
        <begin position="204"/>
        <end position="225"/>
    </location>
</feature>
<keyword evidence="1" id="KW-0472">Membrane</keyword>
<sequence length="410" mass="45124">MVTRISAQDLIQYILLAKIRHRRRCNVTGRFASTTEKVEPLIRMELSLQKAEVLWLAKPPKKQVEVPQAPQATRLVVAFPQTEEQNEGAALPCNILISPEELKVESKASLLEQHVTFKLLDGDKLVASYALKLRECIPVLTDGSVHWTQPILHNDVCTVLWDVDIRVYVTTDRRPRALISHAIAIKNGASNVARQLLLHKNKAAIGLLPAIAGCVVGVVGTSPVWLPLTLLVGVMGFPIWFVIGVAMSLVTIFSTISAIATVKLVRSERVKGACQHFLTSQQGQLLLFEGMPGEESLSPSALSARAKEFVLENSSRKLVASLAIDFLGNATFVVPGLGEMADVLWAPVSAKMVDTLYKDSSPHAKYVAFLEELLPFTDFIPTATLAWMKENLSSAELDKLLVFTKFRKQS</sequence>
<evidence type="ECO:0000256" key="1">
    <source>
        <dbReference type="SAM" id="Phobius"/>
    </source>
</evidence>
<feature type="transmembrane region" description="Helical" evidence="1">
    <location>
        <begin position="237"/>
        <end position="262"/>
    </location>
</feature>
<organism evidence="2 3">
    <name type="scientific">Phytophthora citrophthora</name>
    <dbReference type="NCBI Taxonomy" id="4793"/>
    <lineage>
        <taxon>Eukaryota</taxon>
        <taxon>Sar</taxon>
        <taxon>Stramenopiles</taxon>
        <taxon>Oomycota</taxon>
        <taxon>Peronosporomycetes</taxon>
        <taxon>Peronosporales</taxon>
        <taxon>Peronosporaceae</taxon>
        <taxon>Phytophthora</taxon>
    </lineage>
</organism>
<evidence type="ECO:0000313" key="2">
    <source>
        <dbReference type="EMBL" id="KAK1947729.1"/>
    </source>
</evidence>
<dbReference type="Proteomes" id="UP001259832">
    <property type="component" value="Unassembled WGS sequence"/>
</dbReference>
<comment type="caution">
    <text evidence="2">The sequence shown here is derived from an EMBL/GenBank/DDBJ whole genome shotgun (WGS) entry which is preliminary data.</text>
</comment>
<keyword evidence="3" id="KW-1185">Reference proteome</keyword>
<evidence type="ECO:0000313" key="3">
    <source>
        <dbReference type="Proteomes" id="UP001259832"/>
    </source>
</evidence>
<protein>
    <recommendedName>
        <fullName evidence="4">Transmembrane protein</fullName>
    </recommendedName>
</protein>
<evidence type="ECO:0008006" key="4">
    <source>
        <dbReference type="Google" id="ProtNLM"/>
    </source>
</evidence>
<name>A0AAD9GZ13_9STRA</name>
<dbReference type="AlphaFoldDB" id="A0AAD9GZ13"/>
<accession>A0AAD9GZ13</accession>
<dbReference type="EMBL" id="JASMQC010000001">
    <property type="protein sequence ID" value="KAK1947729.1"/>
    <property type="molecule type" value="Genomic_DNA"/>
</dbReference>